<dbReference type="EMBL" id="PDNZ01000002">
    <property type="protein sequence ID" value="PWW82892.1"/>
    <property type="molecule type" value="Genomic_DNA"/>
</dbReference>
<evidence type="ECO:0000313" key="3">
    <source>
        <dbReference type="Proteomes" id="UP000246278"/>
    </source>
</evidence>
<protein>
    <submittedName>
        <fullName evidence="2">Uncharacterized protein</fullName>
    </submittedName>
</protein>
<evidence type="ECO:0000256" key="1">
    <source>
        <dbReference type="SAM" id="SignalP"/>
    </source>
</evidence>
<feature type="signal peptide" evidence="1">
    <location>
        <begin position="1"/>
        <end position="22"/>
    </location>
</feature>
<feature type="chain" id="PRO_5016329274" evidence="1">
    <location>
        <begin position="23"/>
        <end position="288"/>
    </location>
</feature>
<evidence type="ECO:0000313" key="2">
    <source>
        <dbReference type="EMBL" id="PWW82892.1"/>
    </source>
</evidence>
<keyword evidence="1" id="KW-0732">Signal</keyword>
<reference evidence="3" key="1">
    <citation type="submission" date="2017-10" db="EMBL/GenBank/DDBJ databases">
        <authorList>
            <person name="Gaisin V.A."/>
            <person name="Rysina M.S."/>
            <person name="Grouzdev D.S."/>
        </authorList>
    </citation>
    <scope>NUCLEOTIDE SEQUENCE [LARGE SCALE GENOMIC DNA]</scope>
    <source>
        <strain evidence="3">V1</strain>
    </source>
</reference>
<organism evidence="2 3">
    <name type="scientific">Prosthecochloris marina</name>
    <dbReference type="NCBI Taxonomy" id="2017681"/>
    <lineage>
        <taxon>Bacteria</taxon>
        <taxon>Pseudomonadati</taxon>
        <taxon>Chlorobiota</taxon>
        <taxon>Chlorobiia</taxon>
        <taxon>Chlorobiales</taxon>
        <taxon>Chlorobiaceae</taxon>
        <taxon>Prosthecochloris</taxon>
    </lineage>
</organism>
<dbReference type="AlphaFoldDB" id="A0A317T8A2"/>
<accession>A0A317T8A2</accession>
<comment type="caution">
    <text evidence="2">The sequence shown here is derived from an EMBL/GenBank/DDBJ whole genome shotgun (WGS) entry which is preliminary data.</text>
</comment>
<dbReference type="Proteomes" id="UP000246278">
    <property type="component" value="Unassembled WGS sequence"/>
</dbReference>
<gene>
    <name evidence="2" type="ORF">CR164_03910</name>
</gene>
<sequence length="288" mass="32800">MIGKTVLLLIVMLAGIADFCLAKSSQTADYSTAEGEEFVFAKTYPGGEKYGYQLWHKQLTGYRGTSLPYEEYVGRKGKIETTITYDPSQSRFISEKSKSKFRKAVLENGEVVYAYLVSNSLPDNIYLTEEVNRARSLIGQKIWVNNSRVVGSQVLITPDENLSYPTYNAEPLTVVDIFMSVYGHRRGRGAFSMRVRKSSGEEGLIKFYDRYFYTSNPIPPGTSQKVRRAIERQEVTMGMTKKEAVLSWGEPEKVNKSVGSWGVREQWVYGYNYLYFKNGKLTSWQTTN</sequence>
<keyword evidence="3" id="KW-1185">Reference proteome</keyword>
<name>A0A317T8A2_9CHLB</name>
<proteinExistence type="predicted"/>